<dbReference type="SUPFAM" id="SSF57667">
    <property type="entry name" value="beta-beta-alpha zinc fingers"/>
    <property type="match status" value="1"/>
</dbReference>
<keyword evidence="3" id="KW-0805">Transcription regulation</keyword>
<dbReference type="Gene3D" id="3.30.160.60">
    <property type="entry name" value="Classic Zinc Finger"/>
    <property type="match status" value="1"/>
</dbReference>
<proteinExistence type="predicted"/>
<evidence type="ECO:0000256" key="3">
    <source>
        <dbReference type="ARBA" id="ARBA00023015"/>
    </source>
</evidence>
<feature type="domain" description="C2H2-type" evidence="8">
    <location>
        <begin position="22"/>
        <end position="49"/>
    </location>
</feature>
<evidence type="ECO:0000256" key="2">
    <source>
        <dbReference type="ARBA" id="ARBA00022833"/>
    </source>
</evidence>
<name>A0A0D7BP32_9AGAR</name>
<evidence type="ECO:0000313" key="10">
    <source>
        <dbReference type="Proteomes" id="UP000054007"/>
    </source>
</evidence>
<accession>A0A0D7BP32</accession>
<dbReference type="CDD" id="cd00067">
    <property type="entry name" value="GAL4"/>
    <property type="match status" value="1"/>
</dbReference>
<gene>
    <name evidence="9" type="ORF">CYLTODRAFT_418086</name>
</gene>
<dbReference type="EMBL" id="KN880445">
    <property type="protein sequence ID" value="KIY72303.1"/>
    <property type="molecule type" value="Genomic_DNA"/>
</dbReference>
<keyword evidence="2" id="KW-0862">Zinc</keyword>
<evidence type="ECO:0000256" key="7">
    <source>
        <dbReference type="SAM" id="MobiDB-lite"/>
    </source>
</evidence>
<sequence length="633" mass="71432">MDTQKSTRRNHSGNNPTLPKTLSCPVCSNMFTRMNHLQRHLVTHSQNRSHQCEKCPARFTRRDLLTRHARTCGVPPAPRKRKPCDACAEAQRVCDNVDPQCTSCALQGRLCLYKGRKRSQTVTRKKSKVDVSAASNPPETTVVVVDTTPAPPVAPSVVDTEPFEAIPDFFDDLFACPSTELPAFEDPFLLTYDPVETPAPPAPAPAPVPALERPAPPLPSPSATTPSTDHRAEYQRLYDEKFALHYPLVHRTVRDDPDIPGVLFQAMEVCGTTFLEDAAQANQFVIETMSSMASVAPAQIVAAKDSIRVQALLLLAVALVVNFAHTSHTKEIRDMSRVMHSMMVMMARQTDLLKFVQTWALPYIVTDFEKTWREWGTYESAKKALFMVHDIDCTLSVLNGTLPLVQQHEIDVNFSCIREVWDAPTAHEWYTLICCPPSPTTPLLGAPYLQTVEILENTDVTDLSLAQIPPLSRRNMMSLILGILRNVFIELTTKALDEEQEITPAAFSDETLFGLYGTLQNWMYLWMNLHGPQSYSTDVSFSDDPMPFYWLAHVSLWVMQSDNAAAFSALTHKRLFVIERWFRRIRVFLHSQSNDTLTLWQDLVEIFEEVRDEESVQYDGLVAFFAKTSLEEQ</sequence>
<feature type="region of interest" description="Disordered" evidence="7">
    <location>
        <begin position="195"/>
        <end position="229"/>
    </location>
</feature>
<dbReference type="Proteomes" id="UP000054007">
    <property type="component" value="Unassembled WGS sequence"/>
</dbReference>
<evidence type="ECO:0000259" key="8">
    <source>
        <dbReference type="PROSITE" id="PS50157"/>
    </source>
</evidence>
<organism evidence="9 10">
    <name type="scientific">Cylindrobasidium torrendii FP15055 ss-10</name>
    <dbReference type="NCBI Taxonomy" id="1314674"/>
    <lineage>
        <taxon>Eukaryota</taxon>
        <taxon>Fungi</taxon>
        <taxon>Dikarya</taxon>
        <taxon>Basidiomycota</taxon>
        <taxon>Agaricomycotina</taxon>
        <taxon>Agaricomycetes</taxon>
        <taxon>Agaricomycetidae</taxon>
        <taxon>Agaricales</taxon>
        <taxon>Marasmiineae</taxon>
        <taxon>Physalacriaceae</taxon>
        <taxon>Cylindrobasidium</taxon>
    </lineage>
</organism>
<evidence type="ECO:0000256" key="1">
    <source>
        <dbReference type="ARBA" id="ARBA00022723"/>
    </source>
</evidence>
<dbReference type="GO" id="GO:0000981">
    <property type="term" value="F:DNA-binding transcription factor activity, RNA polymerase II-specific"/>
    <property type="evidence" value="ECO:0007669"/>
    <property type="project" value="InterPro"/>
</dbReference>
<protein>
    <recommendedName>
        <fullName evidence="8">C2H2-type domain-containing protein</fullName>
    </recommendedName>
</protein>
<dbReference type="STRING" id="1314674.A0A0D7BP32"/>
<dbReference type="PROSITE" id="PS50157">
    <property type="entry name" value="ZINC_FINGER_C2H2_2"/>
    <property type="match status" value="2"/>
</dbReference>
<dbReference type="GO" id="GO:0006351">
    <property type="term" value="P:DNA-templated transcription"/>
    <property type="evidence" value="ECO:0007669"/>
    <property type="project" value="InterPro"/>
</dbReference>
<dbReference type="InterPro" id="IPR007219">
    <property type="entry name" value="XnlR_reg_dom"/>
</dbReference>
<evidence type="ECO:0000256" key="6">
    <source>
        <dbReference type="PROSITE-ProRule" id="PRU00042"/>
    </source>
</evidence>
<dbReference type="GO" id="GO:0003677">
    <property type="term" value="F:DNA binding"/>
    <property type="evidence" value="ECO:0007669"/>
    <property type="project" value="InterPro"/>
</dbReference>
<keyword evidence="1" id="KW-0479">Metal-binding</keyword>
<keyword evidence="5" id="KW-0539">Nucleus</keyword>
<dbReference type="OrthoDB" id="1405595at2759"/>
<dbReference type="InterPro" id="IPR013087">
    <property type="entry name" value="Znf_C2H2_type"/>
</dbReference>
<dbReference type="InterPro" id="IPR001138">
    <property type="entry name" value="Zn2Cys6_DnaBD"/>
</dbReference>
<reference evidence="9 10" key="1">
    <citation type="journal article" date="2015" name="Fungal Genet. Biol.">
        <title>Evolution of novel wood decay mechanisms in Agaricales revealed by the genome sequences of Fistulina hepatica and Cylindrobasidium torrendii.</title>
        <authorList>
            <person name="Floudas D."/>
            <person name="Held B.W."/>
            <person name="Riley R."/>
            <person name="Nagy L.G."/>
            <person name="Koehler G."/>
            <person name="Ransdell A.S."/>
            <person name="Younus H."/>
            <person name="Chow J."/>
            <person name="Chiniquy J."/>
            <person name="Lipzen A."/>
            <person name="Tritt A."/>
            <person name="Sun H."/>
            <person name="Haridas S."/>
            <person name="LaButti K."/>
            <person name="Ohm R.A."/>
            <person name="Kues U."/>
            <person name="Blanchette R.A."/>
            <person name="Grigoriev I.V."/>
            <person name="Minto R.E."/>
            <person name="Hibbett D.S."/>
        </authorList>
    </citation>
    <scope>NUCLEOTIDE SEQUENCE [LARGE SCALE GENOMIC DNA]</scope>
    <source>
        <strain evidence="9 10">FP15055 ss-10</strain>
    </source>
</reference>
<dbReference type="AlphaFoldDB" id="A0A0D7BP32"/>
<keyword evidence="6" id="KW-0863">Zinc-finger</keyword>
<dbReference type="Pfam" id="PF04082">
    <property type="entry name" value="Fungal_trans"/>
    <property type="match status" value="1"/>
</dbReference>
<dbReference type="SMART" id="SM00355">
    <property type="entry name" value="ZnF_C2H2"/>
    <property type="match status" value="2"/>
</dbReference>
<evidence type="ECO:0000256" key="5">
    <source>
        <dbReference type="ARBA" id="ARBA00023242"/>
    </source>
</evidence>
<dbReference type="InterPro" id="IPR036236">
    <property type="entry name" value="Znf_C2H2_sf"/>
</dbReference>
<keyword evidence="4" id="KW-0804">Transcription</keyword>
<dbReference type="PANTHER" id="PTHR47660">
    <property type="entry name" value="TRANSCRIPTION FACTOR WITH C2H2 AND ZN(2)-CYS(6) DNA BINDING DOMAIN (EUROFUNG)-RELATED-RELATED"/>
    <property type="match status" value="1"/>
</dbReference>
<feature type="compositionally biased region" description="Pro residues" evidence="7">
    <location>
        <begin position="197"/>
        <end position="220"/>
    </location>
</feature>
<keyword evidence="10" id="KW-1185">Reference proteome</keyword>
<dbReference type="GO" id="GO:0008270">
    <property type="term" value="F:zinc ion binding"/>
    <property type="evidence" value="ECO:0007669"/>
    <property type="project" value="UniProtKB-KW"/>
</dbReference>
<dbReference type="Pfam" id="PF00096">
    <property type="entry name" value="zf-C2H2"/>
    <property type="match status" value="2"/>
</dbReference>
<feature type="domain" description="C2H2-type" evidence="8">
    <location>
        <begin position="50"/>
        <end position="83"/>
    </location>
</feature>
<dbReference type="PROSITE" id="PS00028">
    <property type="entry name" value="ZINC_FINGER_C2H2_1"/>
    <property type="match status" value="1"/>
</dbReference>
<dbReference type="SMART" id="SM00066">
    <property type="entry name" value="GAL4"/>
    <property type="match status" value="1"/>
</dbReference>
<evidence type="ECO:0000313" key="9">
    <source>
        <dbReference type="EMBL" id="KIY72303.1"/>
    </source>
</evidence>
<evidence type="ECO:0000256" key="4">
    <source>
        <dbReference type="ARBA" id="ARBA00023163"/>
    </source>
</evidence>